<dbReference type="FunFam" id="1.25.40.10:FF:000343">
    <property type="entry name" value="Pentatricopeptide repeat-containing protein At3g58590"/>
    <property type="match status" value="1"/>
</dbReference>
<evidence type="ECO:0000313" key="4">
    <source>
        <dbReference type="Proteomes" id="UP000631114"/>
    </source>
</evidence>
<evidence type="ECO:0000256" key="1">
    <source>
        <dbReference type="ARBA" id="ARBA00022737"/>
    </source>
</evidence>
<evidence type="ECO:0000313" key="3">
    <source>
        <dbReference type="EMBL" id="KAF9622539.1"/>
    </source>
</evidence>
<dbReference type="EMBL" id="JADFTS010000002">
    <property type="protein sequence ID" value="KAF9622539.1"/>
    <property type="molecule type" value="Genomic_DNA"/>
</dbReference>
<dbReference type="NCBIfam" id="TIGR00756">
    <property type="entry name" value="PPR"/>
    <property type="match status" value="5"/>
</dbReference>
<dbReference type="PANTHER" id="PTHR47926:SF452">
    <property type="entry name" value="PENTATRICOPEPTIDE REPEAT-CONTAINING PROTEIN"/>
    <property type="match status" value="1"/>
</dbReference>
<dbReference type="InterPro" id="IPR046960">
    <property type="entry name" value="PPR_At4g14850-like_plant"/>
</dbReference>
<dbReference type="AlphaFoldDB" id="A0A835MCZ7"/>
<dbReference type="GO" id="GO:0009451">
    <property type="term" value="P:RNA modification"/>
    <property type="evidence" value="ECO:0007669"/>
    <property type="project" value="InterPro"/>
</dbReference>
<proteinExistence type="predicted"/>
<keyword evidence="4" id="KW-1185">Reference proteome</keyword>
<feature type="repeat" description="PPR" evidence="2">
    <location>
        <begin position="271"/>
        <end position="305"/>
    </location>
</feature>
<comment type="caution">
    <text evidence="3">The sequence shown here is derived from an EMBL/GenBank/DDBJ whole genome shotgun (WGS) entry which is preliminary data.</text>
</comment>
<feature type="repeat" description="PPR" evidence="2">
    <location>
        <begin position="170"/>
        <end position="204"/>
    </location>
</feature>
<dbReference type="PANTHER" id="PTHR47926">
    <property type="entry name" value="PENTATRICOPEPTIDE REPEAT-CONTAINING PROTEIN"/>
    <property type="match status" value="1"/>
</dbReference>
<reference evidence="3 4" key="1">
    <citation type="submission" date="2020-10" db="EMBL/GenBank/DDBJ databases">
        <title>The Coptis chinensis genome and diversification of protoberbering-type alkaloids.</title>
        <authorList>
            <person name="Wang B."/>
            <person name="Shu S."/>
            <person name="Song C."/>
            <person name="Liu Y."/>
        </authorList>
    </citation>
    <scope>NUCLEOTIDE SEQUENCE [LARGE SCALE GENOMIC DNA]</scope>
    <source>
        <strain evidence="3">HL-2020</strain>
        <tissue evidence="3">Leaf</tissue>
    </source>
</reference>
<dbReference type="InterPro" id="IPR002885">
    <property type="entry name" value="PPR_rpt"/>
</dbReference>
<dbReference type="FunFam" id="1.25.40.10:FF:000344">
    <property type="entry name" value="Pentatricopeptide repeat-containing protein"/>
    <property type="match status" value="1"/>
</dbReference>
<dbReference type="Pfam" id="PF01535">
    <property type="entry name" value="PPR"/>
    <property type="match status" value="4"/>
</dbReference>
<protein>
    <recommendedName>
        <fullName evidence="5">Pentatricopeptide repeat-containing protein</fullName>
    </recommendedName>
</protein>
<dbReference type="InterPro" id="IPR046848">
    <property type="entry name" value="E_motif"/>
</dbReference>
<dbReference type="GO" id="GO:0003723">
    <property type="term" value="F:RNA binding"/>
    <property type="evidence" value="ECO:0007669"/>
    <property type="project" value="InterPro"/>
</dbReference>
<dbReference type="PROSITE" id="PS51375">
    <property type="entry name" value="PPR"/>
    <property type="match status" value="5"/>
</dbReference>
<name>A0A835MCZ7_9MAGN</name>
<evidence type="ECO:0008006" key="5">
    <source>
        <dbReference type="Google" id="ProtNLM"/>
    </source>
</evidence>
<sequence length="551" mass="61266">MLRQGFRPCPVTMVSAIPSCAQMELFFQGKSIHGFGIKVGLDLDSRVENALTSMYAKCSDLDAARLLFEGMPEKCVVSWNTMISAYGQNGYFDEAILVFKQMREEDLRANSVTIVSLLSVNAHLESAHSYAVKIGLDSDASVITSLVCMYARSGNTTLAQSLYEWMPCKNLVSITAIISSYAEKGNMDSVLKWFYKIQHEDMKPDAVTIVSILHGFTNLSYLRVGISLHGYSIKCGLTSYSLVINGLISMYDKFDDMDAAASLFLSLDERPLFSWNSMISVYVQRGMLDDATDLFCQMKMFGCSPDTITMTSMLSGCSQLGSLKFGRILHNFILRNSLETEDFMGTALIDMYAKCGSIENAERVFKSIKEPCLATWNAMILGYGMSRLEHKSLSHFSEMMKWGIKPDDITFLGVLSACGHSGLVDDAQKYFKMMEEFGVVPGVQHCTSMVDLLSRAGLLDEALTFIKGMKVEPDSVTWLALLGACYLHQEVKLGESLAKKIFLLDQRNGGLYVLMSNLYASTGRWNDVVRVRKMMREDGEDGCSGTSIIEK</sequence>
<dbReference type="Pfam" id="PF13041">
    <property type="entry name" value="PPR_2"/>
    <property type="match status" value="3"/>
</dbReference>
<feature type="repeat" description="PPR" evidence="2">
    <location>
        <begin position="75"/>
        <end position="109"/>
    </location>
</feature>
<evidence type="ECO:0000256" key="2">
    <source>
        <dbReference type="PROSITE-ProRule" id="PRU00708"/>
    </source>
</evidence>
<dbReference type="InterPro" id="IPR011990">
    <property type="entry name" value="TPR-like_helical_dom_sf"/>
</dbReference>
<accession>A0A835MCZ7</accession>
<gene>
    <name evidence="3" type="ORF">IFM89_031943</name>
</gene>
<dbReference type="FunFam" id="1.25.40.10:FF:000090">
    <property type="entry name" value="Pentatricopeptide repeat-containing protein, chloroplastic"/>
    <property type="match status" value="1"/>
</dbReference>
<dbReference type="Pfam" id="PF20431">
    <property type="entry name" value="E_motif"/>
    <property type="match status" value="1"/>
</dbReference>
<feature type="repeat" description="PPR" evidence="2">
    <location>
        <begin position="407"/>
        <end position="441"/>
    </location>
</feature>
<organism evidence="3 4">
    <name type="scientific">Coptis chinensis</name>
    <dbReference type="NCBI Taxonomy" id="261450"/>
    <lineage>
        <taxon>Eukaryota</taxon>
        <taxon>Viridiplantae</taxon>
        <taxon>Streptophyta</taxon>
        <taxon>Embryophyta</taxon>
        <taxon>Tracheophyta</taxon>
        <taxon>Spermatophyta</taxon>
        <taxon>Magnoliopsida</taxon>
        <taxon>Ranunculales</taxon>
        <taxon>Ranunculaceae</taxon>
        <taxon>Coptidoideae</taxon>
        <taxon>Coptis</taxon>
    </lineage>
</organism>
<keyword evidence="1" id="KW-0677">Repeat</keyword>
<dbReference type="OrthoDB" id="204980at2759"/>
<dbReference type="FunFam" id="1.25.40.10:FF:000364">
    <property type="entry name" value="Pentatricopeptide repeat (PPR-like) superfamily protein"/>
    <property type="match status" value="1"/>
</dbReference>
<feature type="repeat" description="PPR" evidence="2">
    <location>
        <begin position="372"/>
        <end position="406"/>
    </location>
</feature>
<dbReference type="Gene3D" id="1.25.40.10">
    <property type="entry name" value="Tetratricopeptide repeat domain"/>
    <property type="match status" value="4"/>
</dbReference>
<dbReference type="Proteomes" id="UP000631114">
    <property type="component" value="Unassembled WGS sequence"/>
</dbReference>